<dbReference type="CDD" id="cd00130">
    <property type="entry name" value="PAS"/>
    <property type="match status" value="2"/>
</dbReference>
<sequence>MNEILNKQTDFFYTYANQLTYSLYLFESKHEQFDRENKLLFANQKAKELLFGSSKISSSQSVGSLFPFLFDSEEMIPVIESWDQSTNLEEVIEKDIFHSFGIQKQPFLFKLYRLDKTHYTITLEELTDVMLAEKILKQKETKLDRFLKTMINGVVVVNSDGQILYANDSAAKILDLELETIENRYYSSREWKQIDKNGDPFPLENLPLAIALGKQETVYNCEHGILSEDGHIKWLNVNATPLFDEHGKLEGATASFLDITELKNTQNTIQLQNRKLTSILDAIEKSAIVSVTNIEGIITRVNSKFLQKCGYTEEEIVGSDHKILNAEYHSKQFWKDLWSQILSGKTWEGVIKNKAKEGNYFWLQSFIHPLYNANNEIESFLSIRFDITEEIEALDNTKRMLHFTGIQNNRLQNFAYIVSHNIRQHSSNFTSLVQLLEDSKSEDDKTKIVEMLHASSVQLEETISHLNDIISINQMLNKPMEVCSLEQEVEKTLSILKGSIESRNIQMEVVIPGGIKLKTIPAYLESILLNLLSNAVKYVRLKQGAYIKVVAEETNDQIIITVEDNGLGINLQKHGNKIFGMFKTFHRNEDARGIGLFITKSQVEVLGGSILVTSEEGKGSVFRVLLPKNPEESLRA</sequence>
<name>A0A4R9JM04_9LEPT</name>
<dbReference type="InterPro" id="IPR000014">
    <property type="entry name" value="PAS"/>
</dbReference>
<feature type="domain" description="Histidine kinase" evidence="6">
    <location>
        <begin position="417"/>
        <end position="630"/>
    </location>
</feature>
<accession>A0A4R9JM04</accession>
<keyword evidence="5 9" id="KW-0418">Kinase</keyword>
<dbReference type="PROSITE" id="PS50109">
    <property type="entry name" value="HIS_KIN"/>
    <property type="match status" value="1"/>
</dbReference>
<dbReference type="EC" id="2.7.13.3" evidence="2"/>
<organism evidence="9 10">
    <name type="scientific">Leptospira kemamanensis</name>
    <dbReference type="NCBI Taxonomy" id="2484942"/>
    <lineage>
        <taxon>Bacteria</taxon>
        <taxon>Pseudomonadati</taxon>
        <taxon>Spirochaetota</taxon>
        <taxon>Spirochaetia</taxon>
        <taxon>Leptospirales</taxon>
        <taxon>Leptospiraceae</taxon>
        <taxon>Leptospira</taxon>
    </lineage>
</organism>
<keyword evidence="3" id="KW-0597">Phosphoprotein</keyword>
<evidence type="ECO:0000256" key="3">
    <source>
        <dbReference type="ARBA" id="ARBA00022553"/>
    </source>
</evidence>
<dbReference type="SMART" id="SM00091">
    <property type="entry name" value="PAS"/>
    <property type="match status" value="2"/>
</dbReference>
<dbReference type="Proteomes" id="UP000297609">
    <property type="component" value="Unassembled WGS sequence"/>
</dbReference>
<evidence type="ECO:0000259" key="7">
    <source>
        <dbReference type="PROSITE" id="PS50112"/>
    </source>
</evidence>
<dbReference type="PANTHER" id="PTHR43304:SF1">
    <property type="entry name" value="PAC DOMAIN-CONTAINING PROTEIN"/>
    <property type="match status" value="1"/>
</dbReference>
<dbReference type="SUPFAM" id="SSF55785">
    <property type="entry name" value="PYP-like sensor domain (PAS domain)"/>
    <property type="match status" value="2"/>
</dbReference>
<dbReference type="SMART" id="SM00387">
    <property type="entry name" value="HATPase_c"/>
    <property type="match status" value="1"/>
</dbReference>
<dbReference type="SMART" id="SM00086">
    <property type="entry name" value="PAC"/>
    <property type="match status" value="2"/>
</dbReference>
<evidence type="ECO:0000256" key="1">
    <source>
        <dbReference type="ARBA" id="ARBA00000085"/>
    </source>
</evidence>
<dbReference type="Pfam" id="PF08448">
    <property type="entry name" value="PAS_4"/>
    <property type="match status" value="1"/>
</dbReference>
<evidence type="ECO:0000256" key="5">
    <source>
        <dbReference type="ARBA" id="ARBA00022777"/>
    </source>
</evidence>
<feature type="domain" description="PAC" evidence="8">
    <location>
        <begin position="345"/>
        <end position="399"/>
    </location>
</feature>
<evidence type="ECO:0000259" key="6">
    <source>
        <dbReference type="PROSITE" id="PS50109"/>
    </source>
</evidence>
<dbReference type="PROSITE" id="PS50113">
    <property type="entry name" value="PAC"/>
    <property type="match status" value="2"/>
</dbReference>
<dbReference type="InterPro" id="IPR004358">
    <property type="entry name" value="Sig_transdc_His_kin-like_C"/>
</dbReference>
<dbReference type="Gene3D" id="3.30.450.20">
    <property type="entry name" value="PAS domain"/>
    <property type="match status" value="2"/>
</dbReference>
<feature type="domain" description="PAC" evidence="8">
    <location>
        <begin position="219"/>
        <end position="271"/>
    </location>
</feature>
<protein>
    <recommendedName>
        <fullName evidence="2">histidine kinase</fullName>
        <ecNumber evidence="2">2.7.13.3</ecNumber>
    </recommendedName>
</protein>
<evidence type="ECO:0000259" key="8">
    <source>
        <dbReference type="PROSITE" id="PS50113"/>
    </source>
</evidence>
<dbReference type="Pfam" id="PF02518">
    <property type="entry name" value="HATPase_c"/>
    <property type="match status" value="1"/>
</dbReference>
<evidence type="ECO:0000313" key="10">
    <source>
        <dbReference type="Proteomes" id="UP000297609"/>
    </source>
</evidence>
<dbReference type="NCBIfam" id="TIGR00229">
    <property type="entry name" value="sensory_box"/>
    <property type="match status" value="2"/>
</dbReference>
<dbReference type="AlphaFoldDB" id="A0A4R9JM04"/>
<dbReference type="InterPro" id="IPR003594">
    <property type="entry name" value="HATPase_dom"/>
</dbReference>
<dbReference type="OrthoDB" id="344048at2"/>
<dbReference type="InterPro" id="IPR052162">
    <property type="entry name" value="Sensor_kinase/Photoreceptor"/>
</dbReference>
<dbReference type="PANTHER" id="PTHR43304">
    <property type="entry name" value="PHYTOCHROME-LIKE PROTEIN CPH1"/>
    <property type="match status" value="1"/>
</dbReference>
<dbReference type="InterPro" id="IPR036890">
    <property type="entry name" value="HATPase_C_sf"/>
</dbReference>
<comment type="caution">
    <text evidence="9">The sequence shown here is derived from an EMBL/GenBank/DDBJ whole genome shotgun (WGS) entry which is preliminary data.</text>
</comment>
<reference evidence="9" key="1">
    <citation type="journal article" date="2019" name="PLoS Negl. Trop. Dis.">
        <title>Revisiting the worldwide diversity of Leptospira species in the environment.</title>
        <authorList>
            <person name="Vincent A.T."/>
            <person name="Schiettekatte O."/>
            <person name="Bourhy P."/>
            <person name="Veyrier F.J."/>
            <person name="Picardeau M."/>
        </authorList>
    </citation>
    <scope>NUCLEOTIDE SEQUENCE [LARGE SCALE GENOMIC DNA]</scope>
    <source>
        <strain evidence="9">201702454</strain>
    </source>
</reference>
<comment type="catalytic activity">
    <reaction evidence="1">
        <text>ATP + protein L-histidine = ADP + protein N-phospho-L-histidine.</text>
        <dbReference type="EC" id="2.7.13.3"/>
    </reaction>
</comment>
<dbReference type="RefSeq" id="WP_135621258.1">
    <property type="nucleotide sequence ID" value="NZ_RQGG01000051.1"/>
</dbReference>
<dbReference type="InterPro" id="IPR035965">
    <property type="entry name" value="PAS-like_dom_sf"/>
</dbReference>
<dbReference type="Pfam" id="PF13426">
    <property type="entry name" value="PAS_9"/>
    <property type="match status" value="1"/>
</dbReference>
<dbReference type="PROSITE" id="PS50112">
    <property type="entry name" value="PAS"/>
    <property type="match status" value="2"/>
</dbReference>
<dbReference type="InterPro" id="IPR005467">
    <property type="entry name" value="His_kinase_dom"/>
</dbReference>
<dbReference type="SUPFAM" id="SSF55874">
    <property type="entry name" value="ATPase domain of HSP90 chaperone/DNA topoisomerase II/histidine kinase"/>
    <property type="match status" value="1"/>
</dbReference>
<dbReference type="GO" id="GO:0004673">
    <property type="term" value="F:protein histidine kinase activity"/>
    <property type="evidence" value="ECO:0007669"/>
    <property type="project" value="UniProtKB-EC"/>
</dbReference>
<evidence type="ECO:0000313" key="9">
    <source>
        <dbReference type="EMBL" id="TGL46862.1"/>
    </source>
</evidence>
<dbReference type="InterPro" id="IPR000700">
    <property type="entry name" value="PAS-assoc_C"/>
</dbReference>
<dbReference type="EMBL" id="RQGG01000051">
    <property type="protein sequence ID" value="TGL46862.1"/>
    <property type="molecule type" value="Genomic_DNA"/>
</dbReference>
<evidence type="ECO:0000256" key="4">
    <source>
        <dbReference type="ARBA" id="ARBA00022679"/>
    </source>
</evidence>
<dbReference type="InterPro" id="IPR013656">
    <property type="entry name" value="PAS_4"/>
</dbReference>
<feature type="domain" description="PAS" evidence="7">
    <location>
        <begin position="272"/>
        <end position="318"/>
    </location>
</feature>
<feature type="domain" description="PAS" evidence="7">
    <location>
        <begin position="139"/>
        <end position="184"/>
    </location>
</feature>
<gene>
    <name evidence="9" type="ORF">EHQ59_17555</name>
</gene>
<proteinExistence type="predicted"/>
<dbReference type="Gene3D" id="3.30.565.10">
    <property type="entry name" value="Histidine kinase-like ATPase, C-terminal domain"/>
    <property type="match status" value="1"/>
</dbReference>
<keyword evidence="4" id="KW-0808">Transferase</keyword>
<evidence type="ECO:0000256" key="2">
    <source>
        <dbReference type="ARBA" id="ARBA00012438"/>
    </source>
</evidence>
<dbReference type="PRINTS" id="PR00344">
    <property type="entry name" value="BCTRLSENSOR"/>
</dbReference>
<dbReference type="InterPro" id="IPR001610">
    <property type="entry name" value="PAC"/>
</dbReference>
<keyword evidence="10" id="KW-1185">Reference proteome</keyword>